<proteinExistence type="predicted"/>
<evidence type="ECO:0000313" key="2">
    <source>
        <dbReference type="Proteomes" id="UP000193922"/>
    </source>
</evidence>
<organism evidence="1 2">
    <name type="scientific">Linderina pennispora</name>
    <dbReference type="NCBI Taxonomy" id="61395"/>
    <lineage>
        <taxon>Eukaryota</taxon>
        <taxon>Fungi</taxon>
        <taxon>Fungi incertae sedis</taxon>
        <taxon>Zoopagomycota</taxon>
        <taxon>Kickxellomycotina</taxon>
        <taxon>Kickxellomycetes</taxon>
        <taxon>Kickxellales</taxon>
        <taxon>Kickxellaceae</taxon>
        <taxon>Linderina</taxon>
    </lineage>
</organism>
<sequence>MQRLDVRDQAASAQPFFYQHVPRPDPRARAMASAEDHQIGALEGAGCDKNTGVRKRFFGHGDRLHTDFVAGKQLSDMAGGGICEHVVELEVAFLVAWVYLKFVAPAGGGVEQSAVGRVKGIAELGERQPCMCDRCRYMGANKHGKVLLIGNALKAWAGGEKRPGT</sequence>
<keyword evidence="2" id="KW-1185">Reference proteome</keyword>
<name>A0A1Y1VR15_9FUNG</name>
<dbReference type="Proteomes" id="UP000193922">
    <property type="component" value="Unassembled WGS sequence"/>
</dbReference>
<protein>
    <submittedName>
        <fullName evidence="1">Uncharacterized protein</fullName>
    </submittedName>
</protein>
<dbReference type="EMBL" id="MCFD01000158">
    <property type="protein sequence ID" value="ORX63752.1"/>
    <property type="molecule type" value="Genomic_DNA"/>
</dbReference>
<dbReference type="RefSeq" id="XP_040739059.1">
    <property type="nucleotide sequence ID" value="XM_040891971.1"/>
</dbReference>
<evidence type="ECO:0000313" key="1">
    <source>
        <dbReference type="EMBL" id="ORX63752.1"/>
    </source>
</evidence>
<gene>
    <name evidence="1" type="ORF">DL89DRAFT_67736</name>
</gene>
<accession>A0A1Y1VR15</accession>
<reference evidence="1 2" key="1">
    <citation type="submission" date="2016-07" db="EMBL/GenBank/DDBJ databases">
        <title>Pervasive Adenine N6-methylation of Active Genes in Fungi.</title>
        <authorList>
            <consortium name="DOE Joint Genome Institute"/>
            <person name="Mondo S.J."/>
            <person name="Dannebaum R.O."/>
            <person name="Kuo R.C."/>
            <person name="Labutti K."/>
            <person name="Haridas S."/>
            <person name="Kuo A."/>
            <person name="Salamov A."/>
            <person name="Ahrendt S.R."/>
            <person name="Lipzen A."/>
            <person name="Sullivan W."/>
            <person name="Andreopoulos W.B."/>
            <person name="Clum A."/>
            <person name="Lindquist E."/>
            <person name="Daum C."/>
            <person name="Ramamoorthy G.K."/>
            <person name="Gryganskyi A."/>
            <person name="Culley D."/>
            <person name="Magnuson J.K."/>
            <person name="James T.Y."/>
            <person name="O'Malley M.A."/>
            <person name="Stajich J.E."/>
            <person name="Spatafora J.W."/>
            <person name="Visel A."/>
            <person name="Grigoriev I.V."/>
        </authorList>
    </citation>
    <scope>NUCLEOTIDE SEQUENCE [LARGE SCALE GENOMIC DNA]</scope>
    <source>
        <strain evidence="1 2">ATCC 12442</strain>
    </source>
</reference>
<dbReference type="GeneID" id="63808619"/>
<dbReference type="AlphaFoldDB" id="A0A1Y1VR15"/>
<comment type="caution">
    <text evidence="1">The sequence shown here is derived from an EMBL/GenBank/DDBJ whole genome shotgun (WGS) entry which is preliminary data.</text>
</comment>